<dbReference type="Gene3D" id="2.60.40.2360">
    <property type="entry name" value="Intracellular proteinase inhibitor BsuPI"/>
    <property type="match status" value="1"/>
</dbReference>
<dbReference type="OrthoDB" id="1357684at2"/>
<evidence type="ECO:0000313" key="5">
    <source>
        <dbReference type="Proteomes" id="UP000199687"/>
    </source>
</evidence>
<gene>
    <name evidence="4" type="ORF">SAMN04487944_111104</name>
</gene>
<protein>
    <submittedName>
        <fullName evidence="4">Intracellular proteinase inhibitor</fullName>
    </submittedName>
</protein>
<evidence type="ECO:0000313" key="4">
    <source>
        <dbReference type="EMBL" id="SER86423.1"/>
    </source>
</evidence>
<keyword evidence="2" id="KW-0732">Signal</keyword>
<feature type="signal peptide" evidence="2">
    <location>
        <begin position="1"/>
        <end position="17"/>
    </location>
</feature>
<feature type="region of interest" description="Disordered" evidence="1">
    <location>
        <begin position="24"/>
        <end position="45"/>
    </location>
</feature>
<name>A0A1H9SPT7_9BACI</name>
<evidence type="ECO:0000259" key="3">
    <source>
        <dbReference type="Pfam" id="PF12690"/>
    </source>
</evidence>
<dbReference type="Pfam" id="PF12690">
    <property type="entry name" value="BsuPI"/>
    <property type="match status" value="1"/>
</dbReference>
<dbReference type="InterPro" id="IPR038144">
    <property type="entry name" value="IPI"/>
</dbReference>
<feature type="chain" id="PRO_5039584263" evidence="2">
    <location>
        <begin position="18"/>
        <end position="275"/>
    </location>
</feature>
<dbReference type="Proteomes" id="UP000199687">
    <property type="component" value="Unassembled WGS sequence"/>
</dbReference>
<organism evidence="4 5">
    <name type="scientific">Gracilibacillus ureilyticus</name>
    <dbReference type="NCBI Taxonomy" id="531814"/>
    <lineage>
        <taxon>Bacteria</taxon>
        <taxon>Bacillati</taxon>
        <taxon>Bacillota</taxon>
        <taxon>Bacilli</taxon>
        <taxon>Bacillales</taxon>
        <taxon>Bacillaceae</taxon>
        <taxon>Gracilibacillus</taxon>
    </lineage>
</organism>
<reference evidence="4 5" key="1">
    <citation type="submission" date="2016-10" db="EMBL/GenBank/DDBJ databases">
        <authorList>
            <person name="de Groot N.N."/>
        </authorList>
    </citation>
    <scope>NUCLEOTIDE SEQUENCE [LARGE SCALE GENOMIC DNA]</scope>
    <source>
        <strain evidence="4 5">CGMCC 1.7727</strain>
    </source>
</reference>
<dbReference type="InterPro" id="IPR020481">
    <property type="entry name" value="Intracell_prot_inh_BsuPI"/>
</dbReference>
<dbReference type="PROSITE" id="PS51257">
    <property type="entry name" value="PROKAR_LIPOPROTEIN"/>
    <property type="match status" value="1"/>
</dbReference>
<keyword evidence="5" id="KW-1185">Reference proteome</keyword>
<dbReference type="EMBL" id="FOGL01000011">
    <property type="protein sequence ID" value="SER86423.1"/>
    <property type="molecule type" value="Genomic_DNA"/>
</dbReference>
<dbReference type="STRING" id="531814.SAMN04487944_111104"/>
<proteinExistence type="predicted"/>
<accession>A0A1H9SPT7</accession>
<sequence>MKKLFTLFILLMFGLLAACGSSNSGNESGQANAEENDQENTTETESAIRDNLEFTAEAEQQQDGITFSFELVNHNEEDVTVTFPSGQQYEIVLKKDDEVVYQFSEGKMFTEALVEETIASGESKTWEEEWQPEQELAPGEYNVEMQLLPTKAGDEELEEGAFTSQFSIQISDMAEETSADGEELIRNIEVTGENGTYKVTGEMHPSIGNVYYEVEDGHNYLVEQTEIPIEGEDWYSFTIDISIAEEDLPFNGVIMMSIFNEDRSYVVPVQLDQIQ</sequence>
<dbReference type="AlphaFoldDB" id="A0A1H9SPT7"/>
<evidence type="ECO:0000256" key="1">
    <source>
        <dbReference type="SAM" id="MobiDB-lite"/>
    </source>
</evidence>
<evidence type="ECO:0000256" key="2">
    <source>
        <dbReference type="SAM" id="SignalP"/>
    </source>
</evidence>
<feature type="domain" description="Intracellular proteinase inhibitor BsuPI" evidence="3">
    <location>
        <begin position="52"/>
        <end position="148"/>
    </location>
</feature>
<dbReference type="RefSeq" id="WP_089741320.1">
    <property type="nucleotide sequence ID" value="NZ_FOGL01000011.1"/>
</dbReference>